<proteinExistence type="predicted"/>
<organism evidence="1 2">
    <name type="scientific">Colletotrichum navitas</name>
    <dbReference type="NCBI Taxonomy" id="681940"/>
    <lineage>
        <taxon>Eukaryota</taxon>
        <taxon>Fungi</taxon>
        <taxon>Dikarya</taxon>
        <taxon>Ascomycota</taxon>
        <taxon>Pezizomycotina</taxon>
        <taxon>Sordariomycetes</taxon>
        <taxon>Hypocreomycetidae</taxon>
        <taxon>Glomerellales</taxon>
        <taxon>Glomerellaceae</taxon>
        <taxon>Colletotrichum</taxon>
        <taxon>Colletotrichum graminicola species complex</taxon>
    </lineage>
</organism>
<dbReference type="EMBL" id="JAHLJV010000053">
    <property type="protein sequence ID" value="KAK1580589.1"/>
    <property type="molecule type" value="Genomic_DNA"/>
</dbReference>
<evidence type="ECO:0000313" key="2">
    <source>
        <dbReference type="Proteomes" id="UP001230504"/>
    </source>
</evidence>
<evidence type="ECO:0000313" key="1">
    <source>
        <dbReference type="EMBL" id="KAK1580589.1"/>
    </source>
</evidence>
<gene>
    <name evidence="1" type="ORF">LY79DRAFT_560876</name>
</gene>
<reference evidence="1" key="1">
    <citation type="submission" date="2021-06" db="EMBL/GenBank/DDBJ databases">
        <title>Comparative genomics, transcriptomics and evolutionary studies reveal genomic signatures of adaptation to plant cell wall in hemibiotrophic fungi.</title>
        <authorList>
            <consortium name="DOE Joint Genome Institute"/>
            <person name="Baroncelli R."/>
            <person name="Diaz J.F."/>
            <person name="Benocci T."/>
            <person name="Peng M."/>
            <person name="Battaglia E."/>
            <person name="Haridas S."/>
            <person name="Andreopoulos W."/>
            <person name="Labutti K."/>
            <person name="Pangilinan J."/>
            <person name="Floch G.L."/>
            <person name="Makela M.R."/>
            <person name="Henrissat B."/>
            <person name="Grigoriev I.V."/>
            <person name="Crouch J.A."/>
            <person name="De Vries R.P."/>
            <person name="Sukno S.A."/>
            <person name="Thon M.R."/>
        </authorList>
    </citation>
    <scope>NUCLEOTIDE SEQUENCE</scope>
    <source>
        <strain evidence="1">CBS 125086</strain>
    </source>
</reference>
<dbReference type="GeneID" id="85442610"/>
<accession>A0AAD8PUY9</accession>
<comment type="caution">
    <text evidence="1">The sequence shown here is derived from an EMBL/GenBank/DDBJ whole genome shotgun (WGS) entry which is preliminary data.</text>
</comment>
<sequence length="427" mass="48434">MAYSNDIYNRCPHQAFSWGVRYCCKDGKRPLSNCHWVGQGHCDDNICNPNEVTAARNSVGDGYGCRFGREKSLCCTPEMGTLEFNTCSASLCDYDKGLCDLDPWADGPDNDDDFSKQASRPSMNASGVIIRPRGYPGSSFLFDGIDGNQVLSRAFTISDPNCRVTKLKKIDPNTITKPEKQAKWATEHGVEIQYIKSFTSTAVTGNLPSKRRLTTTGYIGKKHMNEYFNNPNGLSTPYRATNTSRATRNPSAAMFEAIGSYTNRRSLFLVTRSLNSVKRRVFEGIDPLSKDRLQKFVAESIRTGKGEEKFLLFIRETIGTFQYIHDPEVLPRIQETRRRLRETSVEISTQIPMLIFFDEIWDEFDPDWWNTMTDTARGWVTKSIAYIEREYRAAAASPAPPSNWGAVQRAIYTLNRDMVYIKTLPRI</sequence>
<keyword evidence="2" id="KW-1185">Reference proteome</keyword>
<protein>
    <submittedName>
        <fullName evidence="1">Uncharacterized protein</fullName>
    </submittedName>
</protein>
<dbReference type="Proteomes" id="UP001230504">
    <property type="component" value="Unassembled WGS sequence"/>
</dbReference>
<dbReference type="RefSeq" id="XP_060411622.1">
    <property type="nucleotide sequence ID" value="XM_060558370.1"/>
</dbReference>
<name>A0AAD8PUY9_9PEZI</name>
<dbReference type="AlphaFoldDB" id="A0AAD8PUY9"/>